<organism evidence="5 6">
    <name type="scientific">Phocaeicola sartorii</name>
    <dbReference type="NCBI Taxonomy" id="671267"/>
    <lineage>
        <taxon>Bacteria</taxon>
        <taxon>Pseudomonadati</taxon>
        <taxon>Bacteroidota</taxon>
        <taxon>Bacteroidia</taxon>
        <taxon>Bacteroidales</taxon>
        <taxon>Bacteroidaceae</taxon>
        <taxon>Phocaeicola</taxon>
    </lineage>
</organism>
<keyword evidence="2" id="KW-0328">Glycosyltransferase</keyword>
<name>R9I001_9BACT</name>
<dbReference type="EMBL" id="ASSP01000022">
    <property type="protein sequence ID" value="EOS09539.1"/>
    <property type="molecule type" value="Genomic_DNA"/>
</dbReference>
<dbReference type="InterPro" id="IPR029044">
    <property type="entry name" value="Nucleotide-diphossugar_trans"/>
</dbReference>
<reference evidence="5 6" key="1">
    <citation type="submission" date="2013-04" db="EMBL/GenBank/DDBJ databases">
        <title>The Genome Sequence of Bacteroides massiliensis dnLKV3.</title>
        <authorList>
            <consortium name="The Broad Institute Genomics Platform"/>
            <consortium name="The Broad Institute Genome Sequencing Center for Infectious Disease"/>
            <person name="Earl A."/>
            <person name="Xavier R."/>
            <person name="Kuhn K."/>
            <person name="Stappenbeck T."/>
            <person name="Walker B."/>
            <person name="Young S."/>
            <person name="Zeng Q."/>
            <person name="Gargeya S."/>
            <person name="Fitzgerald M."/>
            <person name="Haas B."/>
            <person name="Abouelleil A."/>
            <person name="Allen A.W."/>
            <person name="Alvarado L."/>
            <person name="Arachchi H.M."/>
            <person name="Berlin A.M."/>
            <person name="Chapman S.B."/>
            <person name="Gainer-Dewar J."/>
            <person name="Goldberg J."/>
            <person name="Griggs A."/>
            <person name="Gujja S."/>
            <person name="Hansen M."/>
            <person name="Howarth C."/>
            <person name="Imamovic A."/>
            <person name="Ireland A."/>
            <person name="Larimer J."/>
            <person name="McCowan C."/>
            <person name="Murphy C."/>
            <person name="Pearson M."/>
            <person name="Poon T.W."/>
            <person name="Priest M."/>
            <person name="Roberts A."/>
            <person name="Saif S."/>
            <person name="Shea T."/>
            <person name="Sisk P."/>
            <person name="Sykes S."/>
            <person name="Wortman J."/>
            <person name="Nusbaum C."/>
            <person name="Birren B."/>
        </authorList>
    </citation>
    <scope>NUCLEOTIDE SEQUENCE [LARGE SCALE GENOMIC DNA]</scope>
    <source>
        <strain evidence="6">dnLKV3</strain>
    </source>
</reference>
<dbReference type="InterPro" id="IPR050834">
    <property type="entry name" value="Glycosyltransf_2"/>
</dbReference>
<dbReference type="GeneID" id="82154271"/>
<dbReference type="OrthoDB" id="9815829at2"/>
<dbReference type="InterPro" id="IPR001173">
    <property type="entry name" value="Glyco_trans_2-like"/>
</dbReference>
<evidence type="ECO:0000256" key="3">
    <source>
        <dbReference type="ARBA" id="ARBA00022679"/>
    </source>
</evidence>
<keyword evidence="3" id="KW-0808">Transferase</keyword>
<sequence length="270" mass="31965">MTNPFSVLLSLYYKESPAFLRQSLDSIFRQTLLPSEVILVKDGPLTAKLDETIEEYALRYPQLKIIPLAKNGGLGKALNEGLKYCSYDLVARMDTDDISKPDRFEKQIKIFQEHPELDVVGAWIEEFEGDTSKVTSIRKLPEQPSEIYEYGKKRSPINHPCVMYRKSAVLRVGGYHKFPEDYYLWGYMLKAGCKFYNIQESLLYFRFSRNVFRRRGGWSYAMKELALQCELLRIGYINYRRFVLNVMIRFTTRMMPNRMREIFYKRMLRK</sequence>
<dbReference type="AlphaFoldDB" id="R9I001"/>
<dbReference type="STRING" id="1235788.C802_03652"/>
<dbReference type="PATRIC" id="fig|1235788.3.peg.3743"/>
<feature type="domain" description="Glycosyltransferase 2-like" evidence="4">
    <location>
        <begin position="13"/>
        <end position="169"/>
    </location>
</feature>
<dbReference type="Proteomes" id="UP000014200">
    <property type="component" value="Unassembled WGS sequence"/>
</dbReference>
<evidence type="ECO:0000259" key="4">
    <source>
        <dbReference type="Pfam" id="PF00535"/>
    </source>
</evidence>
<evidence type="ECO:0000313" key="5">
    <source>
        <dbReference type="EMBL" id="EOS09539.1"/>
    </source>
</evidence>
<comment type="similarity">
    <text evidence="1">Belongs to the glycosyltransferase 2 family.</text>
</comment>
<protein>
    <recommendedName>
        <fullName evidence="4">Glycosyltransferase 2-like domain-containing protein</fullName>
    </recommendedName>
</protein>
<proteinExistence type="inferred from homology"/>
<evidence type="ECO:0000256" key="1">
    <source>
        <dbReference type="ARBA" id="ARBA00006739"/>
    </source>
</evidence>
<dbReference type="SUPFAM" id="SSF53448">
    <property type="entry name" value="Nucleotide-diphospho-sugar transferases"/>
    <property type="match status" value="1"/>
</dbReference>
<evidence type="ECO:0000256" key="2">
    <source>
        <dbReference type="ARBA" id="ARBA00022676"/>
    </source>
</evidence>
<dbReference type="PANTHER" id="PTHR43685:SF5">
    <property type="entry name" value="GLYCOSYLTRANSFERASE EPSE-RELATED"/>
    <property type="match status" value="1"/>
</dbReference>
<dbReference type="Gene3D" id="3.90.550.10">
    <property type="entry name" value="Spore Coat Polysaccharide Biosynthesis Protein SpsA, Chain A"/>
    <property type="match status" value="1"/>
</dbReference>
<keyword evidence="6" id="KW-1185">Reference proteome</keyword>
<dbReference type="RefSeq" id="WP_016277927.1">
    <property type="nucleotide sequence ID" value="NZ_JABVZU010000003.1"/>
</dbReference>
<dbReference type="PANTHER" id="PTHR43685">
    <property type="entry name" value="GLYCOSYLTRANSFERASE"/>
    <property type="match status" value="1"/>
</dbReference>
<dbReference type="GO" id="GO:0016757">
    <property type="term" value="F:glycosyltransferase activity"/>
    <property type="evidence" value="ECO:0007669"/>
    <property type="project" value="UniProtKB-KW"/>
</dbReference>
<evidence type="ECO:0000313" key="6">
    <source>
        <dbReference type="Proteomes" id="UP000014200"/>
    </source>
</evidence>
<accession>R9I001</accession>
<dbReference type="Pfam" id="PF00535">
    <property type="entry name" value="Glycos_transf_2"/>
    <property type="match status" value="1"/>
</dbReference>
<dbReference type="HOGENOM" id="CLU_025996_0_9_10"/>
<comment type="caution">
    <text evidence="5">The sequence shown here is derived from an EMBL/GenBank/DDBJ whole genome shotgun (WGS) entry which is preliminary data.</text>
</comment>
<dbReference type="CDD" id="cd04195">
    <property type="entry name" value="GT2_AmsE_like"/>
    <property type="match status" value="1"/>
</dbReference>
<gene>
    <name evidence="5" type="ORF">C802_03652</name>
</gene>